<dbReference type="InterPro" id="IPR053154">
    <property type="entry name" value="c-di-AMP_regulator"/>
</dbReference>
<proteinExistence type="predicted"/>
<dbReference type="Proteomes" id="UP000229896">
    <property type="component" value="Unassembled WGS sequence"/>
</dbReference>
<evidence type="ECO:0000313" key="1">
    <source>
        <dbReference type="EMBL" id="PIU24634.1"/>
    </source>
</evidence>
<protein>
    <submittedName>
        <fullName evidence="1">Uncharacterized protein</fullName>
    </submittedName>
</protein>
<gene>
    <name evidence="1" type="ORF">COT12_00030</name>
</gene>
<organism evidence="1 2">
    <name type="scientific">Candidatus Berkelbacteria bacterium CG08_land_8_20_14_0_20_39_8</name>
    <dbReference type="NCBI Taxonomy" id="1974511"/>
    <lineage>
        <taxon>Bacteria</taxon>
        <taxon>Candidatus Berkelbacteria</taxon>
    </lineage>
</organism>
<name>A0A2M6YD99_9BACT</name>
<dbReference type="PANTHER" id="PTHR37804">
    <property type="entry name" value="CDAA REGULATORY PROTEIN CDAR"/>
    <property type="match status" value="1"/>
</dbReference>
<dbReference type="Pfam" id="PF07949">
    <property type="entry name" value="YbbR"/>
    <property type="match status" value="3"/>
</dbReference>
<dbReference type="AlphaFoldDB" id="A0A2M6YD99"/>
<evidence type="ECO:0000313" key="2">
    <source>
        <dbReference type="Proteomes" id="UP000229896"/>
    </source>
</evidence>
<accession>A0A2M6YD99</accession>
<comment type="caution">
    <text evidence="1">The sequence shown here is derived from an EMBL/GenBank/DDBJ whole genome shotgun (WGS) entry which is preliminary data.</text>
</comment>
<sequence>MKFLKFITNNWPIKLLAVFAALGLWAYAASVKISVATFPNDIPIKALNLTPGFVAIFDQDTVKISISAASDTWNQLSTDSFSAYIDLNGYSVGTYQIPINITTSVSGVLIISRDPLNATVTIEPSISKDVSVVAKISGEAAENMIVSNAVFDPQTVRVTGPKSAIDSLSQATAEIILSGESSDFSNSVTVSALNQSGGEIQNVYFAPMKVMAEVKIVSAGNVKNLGISVDTKGSPADGFYISSISTNPATISVVGAANSVRNLNTISTVPIDITNLSQTLSGTYALIFPLGVQSNGTNKVSVTITVSNQTINRTLSIPIKTPNIPSGLSVSSITPPTVLTTVSGPINTINSIGISDISLSIDLSTAVSGNHDHKISSDDFTLSDNIKLINFTPSTVTISLK</sequence>
<dbReference type="Gene3D" id="2.170.120.40">
    <property type="entry name" value="YbbR-like domain"/>
    <property type="match status" value="2"/>
</dbReference>
<dbReference type="PANTHER" id="PTHR37804:SF1">
    <property type="entry name" value="CDAA REGULATORY PROTEIN CDAR"/>
    <property type="match status" value="1"/>
</dbReference>
<dbReference type="Gene3D" id="2.170.120.30">
    <property type="match status" value="2"/>
</dbReference>
<dbReference type="EMBL" id="PEXI01000002">
    <property type="protein sequence ID" value="PIU24634.1"/>
    <property type="molecule type" value="Genomic_DNA"/>
</dbReference>
<reference evidence="2" key="1">
    <citation type="submission" date="2017-09" db="EMBL/GenBank/DDBJ databases">
        <title>Depth-based differentiation of microbial function through sediment-hosted aquifers and enrichment of novel symbionts in the deep terrestrial subsurface.</title>
        <authorList>
            <person name="Probst A.J."/>
            <person name="Ladd B."/>
            <person name="Jarett J.K."/>
            <person name="Geller-Mcgrath D.E."/>
            <person name="Sieber C.M.K."/>
            <person name="Emerson J.B."/>
            <person name="Anantharaman K."/>
            <person name="Thomas B.C."/>
            <person name="Malmstrom R."/>
            <person name="Stieglmeier M."/>
            <person name="Klingl A."/>
            <person name="Woyke T."/>
            <person name="Ryan C.M."/>
            <person name="Banfield J.F."/>
        </authorList>
    </citation>
    <scope>NUCLEOTIDE SEQUENCE [LARGE SCALE GENOMIC DNA]</scope>
</reference>
<dbReference type="InterPro" id="IPR012505">
    <property type="entry name" value="YbbR"/>
</dbReference>